<feature type="region of interest" description="Disordered" evidence="2">
    <location>
        <begin position="170"/>
        <end position="210"/>
    </location>
</feature>
<evidence type="ECO:0000313" key="5">
    <source>
        <dbReference type="WBParaSite" id="HPBE_0002375901-mRNA-1"/>
    </source>
</evidence>
<keyword evidence="1" id="KW-0175">Coiled coil</keyword>
<feature type="coiled-coil region" evidence="1">
    <location>
        <begin position="224"/>
        <end position="251"/>
    </location>
</feature>
<protein>
    <submittedName>
        <fullName evidence="5">Centrosomal protein of 162 kDa</fullName>
    </submittedName>
</protein>
<proteinExistence type="predicted"/>
<feature type="compositionally biased region" description="Polar residues" evidence="2">
    <location>
        <begin position="170"/>
        <end position="182"/>
    </location>
</feature>
<reference evidence="5" key="2">
    <citation type="submission" date="2019-09" db="UniProtKB">
        <authorList>
            <consortium name="WormBaseParasite"/>
        </authorList>
    </citation>
    <scope>IDENTIFICATION</scope>
</reference>
<evidence type="ECO:0000313" key="3">
    <source>
        <dbReference type="EMBL" id="VDP40749.1"/>
    </source>
</evidence>
<reference evidence="3 4" key="1">
    <citation type="submission" date="2018-11" db="EMBL/GenBank/DDBJ databases">
        <authorList>
            <consortium name="Pathogen Informatics"/>
        </authorList>
    </citation>
    <scope>NUCLEOTIDE SEQUENCE [LARGE SCALE GENOMIC DNA]</scope>
</reference>
<dbReference type="OrthoDB" id="5907710at2759"/>
<dbReference type="WBParaSite" id="HPBE_0002375901-mRNA-1">
    <property type="protein sequence ID" value="HPBE_0002375901-mRNA-1"/>
    <property type="gene ID" value="HPBE_0002375901"/>
</dbReference>
<evidence type="ECO:0000256" key="1">
    <source>
        <dbReference type="SAM" id="Coils"/>
    </source>
</evidence>
<accession>A0A3P8H1U5</accession>
<gene>
    <name evidence="3" type="ORF">HPBE_LOCUS23758</name>
</gene>
<feature type="region of interest" description="Disordered" evidence="2">
    <location>
        <begin position="281"/>
        <end position="329"/>
    </location>
</feature>
<keyword evidence="4" id="KW-1185">Reference proteome</keyword>
<dbReference type="EMBL" id="UZAH01035443">
    <property type="protein sequence ID" value="VDP40749.1"/>
    <property type="molecule type" value="Genomic_DNA"/>
</dbReference>
<feature type="compositionally biased region" description="Basic and acidic residues" evidence="2">
    <location>
        <begin position="281"/>
        <end position="299"/>
    </location>
</feature>
<dbReference type="AlphaFoldDB" id="A0A183GM39"/>
<evidence type="ECO:0000256" key="2">
    <source>
        <dbReference type="SAM" id="MobiDB-lite"/>
    </source>
</evidence>
<sequence length="371" mass="42381">MQDWSSGHGPVSERLQKEIDVIRQRKDPDVAALAIEVAALRKDGSVTTTVLKELVDVVVQGQQEQAAKWEKLVQWQTTIDNRIDAIVNIKTPCPLTKVDVVNTMRKEFTTIRQMVEIQPKPIVRDDLNGITEEQAELRTMLARLEEKADRSAKDLERLATTLKSVQSQMRNVRGATSTTAPSERSGIPESLRSRITSPEVIRSRHSTPERAVRSMVVRKEPPTLQQVRSDIRKADEDIRRVKQEMEAALKENGTTYTDRQRELNDDKKRLIAHRERLITLERRLERSRPQQGPRERSQDRSPTVKRSRLQQGNQERSQDRPRHTGAVTVRMTAYKDTATRTICSLPSCRPGVYRLLKSSTSFPTTVVLNTL</sequence>
<organism evidence="4 5">
    <name type="scientific">Heligmosomoides polygyrus</name>
    <name type="common">Parasitic roundworm</name>
    <dbReference type="NCBI Taxonomy" id="6339"/>
    <lineage>
        <taxon>Eukaryota</taxon>
        <taxon>Metazoa</taxon>
        <taxon>Ecdysozoa</taxon>
        <taxon>Nematoda</taxon>
        <taxon>Chromadorea</taxon>
        <taxon>Rhabditida</taxon>
        <taxon>Rhabditina</taxon>
        <taxon>Rhabditomorpha</taxon>
        <taxon>Strongyloidea</taxon>
        <taxon>Heligmosomidae</taxon>
        <taxon>Heligmosomoides</taxon>
    </lineage>
</organism>
<accession>A0A183GM39</accession>
<name>A0A183GM39_HELPZ</name>
<dbReference type="Proteomes" id="UP000050761">
    <property type="component" value="Unassembled WGS sequence"/>
</dbReference>
<feature type="coiled-coil region" evidence="1">
    <location>
        <begin position="127"/>
        <end position="161"/>
    </location>
</feature>
<evidence type="ECO:0000313" key="4">
    <source>
        <dbReference type="Proteomes" id="UP000050761"/>
    </source>
</evidence>